<gene>
    <name evidence="17" type="ORF">H1164_15270</name>
</gene>
<comment type="subcellular location">
    <subcellularLocation>
        <location evidence="2">Cell membrane</location>
        <topology evidence="2">Multi-pass membrane protein</topology>
    </subcellularLocation>
</comment>
<evidence type="ECO:0000256" key="6">
    <source>
        <dbReference type="ARBA" id="ARBA00022679"/>
    </source>
</evidence>
<dbReference type="SUPFAM" id="SSF55890">
    <property type="entry name" value="Sporulation response regulatory protein Spo0B"/>
    <property type="match status" value="1"/>
</dbReference>
<dbReference type="PROSITE" id="PS50112">
    <property type="entry name" value="PAS"/>
    <property type="match status" value="1"/>
</dbReference>
<dbReference type="InterPro" id="IPR036890">
    <property type="entry name" value="HATPase_C_sf"/>
</dbReference>
<dbReference type="InterPro" id="IPR005467">
    <property type="entry name" value="His_kinase_dom"/>
</dbReference>
<feature type="transmembrane region" description="Helical" evidence="14">
    <location>
        <begin position="14"/>
        <end position="38"/>
    </location>
</feature>
<evidence type="ECO:0000256" key="5">
    <source>
        <dbReference type="ARBA" id="ARBA00022553"/>
    </source>
</evidence>
<dbReference type="PROSITE" id="PS50109">
    <property type="entry name" value="HIS_KIN"/>
    <property type="match status" value="1"/>
</dbReference>
<dbReference type="InterPro" id="IPR013767">
    <property type="entry name" value="PAS_fold"/>
</dbReference>
<dbReference type="SUPFAM" id="SSF103190">
    <property type="entry name" value="Sensory domain-like"/>
    <property type="match status" value="1"/>
</dbReference>
<accession>A0A7W1XCN1</accession>
<dbReference type="PANTHER" id="PTHR42878:SF7">
    <property type="entry name" value="SENSOR HISTIDINE KINASE GLRK"/>
    <property type="match status" value="1"/>
</dbReference>
<evidence type="ECO:0000256" key="14">
    <source>
        <dbReference type="SAM" id="Phobius"/>
    </source>
</evidence>
<evidence type="ECO:0000256" key="9">
    <source>
        <dbReference type="ARBA" id="ARBA00022777"/>
    </source>
</evidence>
<dbReference type="InterPro" id="IPR029151">
    <property type="entry name" value="Sensor-like_sf"/>
</dbReference>
<dbReference type="Gene3D" id="3.30.450.20">
    <property type="entry name" value="PAS domain"/>
    <property type="match status" value="2"/>
</dbReference>
<organism evidence="17 18">
    <name type="scientific">Thermoactinomyces daqus</name>
    <dbReference type="NCBI Taxonomy" id="1329516"/>
    <lineage>
        <taxon>Bacteria</taxon>
        <taxon>Bacillati</taxon>
        <taxon>Bacillota</taxon>
        <taxon>Bacilli</taxon>
        <taxon>Bacillales</taxon>
        <taxon>Thermoactinomycetaceae</taxon>
        <taxon>Thermoactinomyces</taxon>
    </lineage>
</organism>
<evidence type="ECO:0000256" key="10">
    <source>
        <dbReference type="ARBA" id="ARBA00022840"/>
    </source>
</evidence>
<evidence type="ECO:0000313" key="17">
    <source>
        <dbReference type="EMBL" id="MBA4544219.1"/>
    </source>
</evidence>
<dbReference type="Gene3D" id="3.30.565.10">
    <property type="entry name" value="Histidine kinase-like ATPase, C-terminal domain"/>
    <property type="match status" value="1"/>
</dbReference>
<dbReference type="GO" id="GO:0030295">
    <property type="term" value="F:protein kinase activator activity"/>
    <property type="evidence" value="ECO:0007669"/>
    <property type="project" value="TreeGrafter"/>
</dbReference>
<feature type="domain" description="Histidine kinase" evidence="15">
    <location>
        <begin position="337"/>
        <end position="530"/>
    </location>
</feature>
<evidence type="ECO:0000256" key="4">
    <source>
        <dbReference type="ARBA" id="ARBA00022475"/>
    </source>
</evidence>
<dbReference type="InterPro" id="IPR004358">
    <property type="entry name" value="Sig_transdc_His_kin-like_C"/>
</dbReference>
<evidence type="ECO:0000256" key="7">
    <source>
        <dbReference type="ARBA" id="ARBA00022692"/>
    </source>
</evidence>
<dbReference type="SMART" id="SM00091">
    <property type="entry name" value="PAS"/>
    <property type="match status" value="1"/>
</dbReference>
<dbReference type="CDD" id="cd00130">
    <property type="entry name" value="PAS"/>
    <property type="match status" value="1"/>
</dbReference>
<dbReference type="RefSeq" id="WP_033101286.1">
    <property type="nucleotide sequence ID" value="NZ_JACEIP010000032.1"/>
</dbReference>
<evidence type="ECO:0000256" key="13">
    <source>
        <dbReference type="ARBA" id="ARBA00023136"/>
    </source>
</evidence>
<dbReference type="Pfam" id="PF17203">
    <property type="entry name" value="sCache_3_2"/>
    <property type="match status" value="1"/>
</dbReference>
<dbReference type="NCBIfam" id="TIGR00229">
    <property type="entry name" value="sensory_box"/>
    <property type="match status" value="1"/>
</dbReference>
<evidence type="ECO:0000256" key="1">
    <source>
        <dbReference type="ARBA" id="ARBA00000085"/>
    </source>
</evidence>
<keyword evidence="9 17" id="KW-0418">Kinase</keyword>
<keyword evidence="12" id="KW-0902">Two-component regulatory system</keyword>
<keyword evidence="10" id="KW-0067">ATP-binding</keyword>
<keyword evidence="11 14" id="KW-1133">Transmembrane helix</keyword>
<dbReference type="InterPro" id="IPR000014">
    <property type="entry name" value="PAS"/>
</dbReference>
<dbReference type="AlphaFoldDB" id="A0A7W1XCN1"/>
<dbReference type="GO" id="GO:0005524">
    <property type="term" value="F:ATP binding"/>
    <property type="evidence" value="ECO:0007669"/>
    <property type="project" value="UniProtKB-KW"/>
</dbReference>
<dbReference type="InterPro" id="IPR035965">
    <property type="entry name" value="PAS-like_dom_sf"/>
</dbReference>
<dbReference type="InterPro" id="IPR039506">
    <property type="entry name" value="SPOB_a"/>
</dbReference>
<dbReference type="GO" id="GO:0006355">
    <property type="term" value="P:regulation of DNA-templated transcription"/>
    <property type="evidence" value="ECO:0007669"/>
    <property type="project" value="InterPro"/>
</dbReference>
<keyword evidence="18" id="KW-1185">Reference proteome</keyword>
<keyword evidence="6" id="KW-0808">Transferase</keyword>
<dbReference type="PRINTS" id="PR00344">
    <property type="entry name" value="BCTRLSENSOR"/>
</dbReference>
<dbReference type="FunFam" id="3.30.450.20:FF:000018">
    <property type="entry name" value="Sensor histidine kinase DcuS"/>
    <property type="match status" value="1"/>
</dbReference>
<dbReference type="Proteomes" id="UP000530514">
    <property type="component" value="Unassembled WGS sequence"/>
</dbReference>
<comment type="catalytic activity">
    <reaction evidence="1">
        <text>ATP + protein L-histidine = ADP + protein N-phospho-L-histidine.</text>
        <dbReference type="EC" id="2.7.13.3"/>
    </reaction>
</comment>
<dbReference type="PROSITE" id="PS51257">
    <property type="entry name" value="PROKAR_LIPOPROTEIN"/>
    <property type="match status" value="1"/>
</dbReference>
<dbReference type="SUPFAM" id="SSF55785">
    <property type="entry name" value="PYP-like sensor domain (PAS domain)"/>
    <property type="match status" value="1"/>
</dbReference>
<proteinExistence type="predicted"/>
<dbReference type="GO" id="GO:0005886">
    <property type="term" value="C:plasma membrane"/>
    <property type="evidence" value="ECO:0007669"/>
    <property type="project" value="UniProtKB-SubCell"/>
</dbReference>
<dbReference type="Pfam" id="PF00989">
    <property type="entry name" value="PAS"/>
    <property type="match status" value="1"/>
</dbReference>
<evidence type="ECO:0000259" key="16">
    <source>
        <dbReference type="PROSITE" id="PS50112"/>
    </source>
</evidence>
<evidence type="ECO:0000313" key="18">
    <source>
        <dbReference type="Proteomes" id="UP000530514"/>
    </source>
</evidence>
<dbReference type="PANTHER" id="PTHR42878">
    <property type="entry name" value="TWO-COMPONENT HISTIDINE KINASE"/>
    <property type="match status" value="1"/>
</dbReference>
<evidence type="ECO:0000259" key="15">
    <source>
        <dbReference type="PROSITE" id="PS50109"/>
    </source>
</evidence>
<dbReference type="GO" id="GO:0007234">
    <property type="term" value="P:osmosensory signaling via phosphorelay pathway"/>
    <property type="evidence" value="ECO:0007669"/>
    <property type="project" value="TreeGrafter"/>
</dbReference>
<evidence type="ECO:0000256" key="11">
    <source>
        <dbReference type="ARBA" id="ARBA00022989"/>
    </source>
</evidence>
<keyword evidence="8" id="KW-0547">Nucleotide-binding</keyword>
<reference evidence="17 18" key="1">
    <citation type="submission" date="2020-07" db="EMBL/GenBank/DDBJ databases">
        <authorList>
            <person name="Feng H."/>
        </authorList>
    </citation>
    <scope>NUCLEOTIDE SEQUENCE [LARGE SCALE GENOMIC DNA]</scope>
    <source>
        <strain evidence="18">s-11</strain>
    </source>
</reference>
<comment type="caution">
    <text evidence="17">The sequence shown here is derived from an EMBL/GenBank/DDBJ whole genome shotgun (WGS) entry which is preliminary data.</text>
</comment>
<evidence type="ECO:0000256" key="8">
    <source>
        <dbReference type="ARBA" id="ARBA00022741"/>
    </source>
</evidence>
<dbReference type="EC" id="2.7.13.3" evidence="3"/>
<dbReference type="InterPro" id="IPR050351">
    <property type="entry name" value="BphY/WalK/GraS-like"/>
</dbReference>
<name>A0A7W1XCN1_9BACL</name>
<keyword evidence="5" id="KW-0597">Phosphoprotein</keyword>
<keyword evidence="4" id="KW-1003">Cell membrane</keyword>
<dbReference type="OrthoDB" id="9792686at2"/>
<dbReference type="InterPro" id="IPR003594">
    <property type="entry name" value="HATPase_dom"/>
</dbReference>
<evidence type="ECO:0000256" key="12">
    <source>
        <dbReference type="ARBA" id="ARBA00023012"/>
    </source>
</evidence>
<dbReference type="InterPro" id="IPR033463">
    <property type="entry name" value="sCache_3"/>
</dbReference>
<dbReference type="SMART" id="SM00387">
    <property type="entry name" value="HATPase_c"/>
    <property type="match status" value="1"/>
</dbReference>
<dbReference type="GO" id="GO:0000155">
    <property type="term" value="F:phosphorelay sensor kinase activity"/>
    <property type="evidence" value="ECO:0007669"/>
    <property type="project" value="InterPro"/>
</dbReference>
<dbReference type="Pfam" id="PF14689">
    <property type="entry name" value="SPOB_a"/>
    <property type="match status" value="1"/>
</dbReference>
<keyword evidence="13 14" id="KW-0472">Membrane</keyword>
<dbReference type="SUPFAM" id="SSF55874">
    <property type="entry name" value="ATPase domain of HSP90 chaperone/DNA topoisomerase II/histidine kinase"/>
    <property type="match status" value="1"/>
</dbReference>
<dbReference type="Pfam" id="PF02518">
    <property type="entry name" value="HATPase_c"/>
    <property type="match status" value="1"/>
</dbReference>
<evidence type="ECO:0000256" key="2">
    <source>
        <dbReference type="ARBA" id="ARBA00004651"/>
    </source>
</evidence>
<dbReference type="InterPro" id="IPR016120">
    <property type="entry name" value="Sig_transdc_His_kin_SpoOB"/>
</dbReference>
<dbReference type="GO" id="GO:0000156">
    <property type="term" value="F:phosphorelay response regulator activity"/>
    <property type="evidence" value="ECO:0007669"/>
    <property type="project" value="TreeGrafter"/>
</dbReference>
<protein>
    <recommendedName>
        <fullName evidence="3">histidine kinase</fullName>
        <ecNumber evidence="3">2.7.13.3</ecNumber>
    </recommendedName>
</protein>
<dbReference type="Gene3D" id="1.10.287.130">
    <property type="match status" value="1"/>
</dbReference>
<feature type="transmembrane region" description="Helical" evidence="14">
    <location>
        <begin position="176"/>
        <end position="195"/>
    </location>
</feature>
<keyword evidence="7 14" id="KW-0812">Transmembrane</keyword>
<sequence length="546" mass="60696">MNFSLKPFSLRTKINILVLLIVGFVLILVMSGLSCNIIQSRFEETGNRALLLAKTVAGMPQIRNAFLQKNPSAQIEPLAEEIRRRTGAEFIVVGNMHLIRYSHPNPAMIGKKMVGGDNQYVLHGKESITQAAGTLGLSIRGKAPIFDEHRRQIGVVSVGFPVQNIWNDIFASIKHLGMVAVIGLVYGFMGAHLLSGHIKKQLFNMEPHEIALLSQKQHAIMESIREGILAVDRQGKITACNQEAKRLIGLEPDCDIIGQPIRQIVPNSRLPEVLEEGVSQFDQPMIIHNSLIIANRVPVLLNGRVIGAVSTFRDKLELDKMNQQLNDVRHYADALRSQRHEFLNRLHTISGLIQMQEYELVREFINQVNEEQQHLIEFFMSRIHDPAVVGILIGKINRAKELGIQLTVDPSSHLREPCPHREVVISVLGNAIENALEALAEMPDRKEKALVSVYINDQSDSLQIRVTDNGPGVDPELGQHIFESGISTKGKNRGFGLAIVSRLVAKAGGKIAMISANSGATLEVNLPKEEVVIFDADTDPRRRCRR</sequence>
<feature type="domain" description="PAS" evidence="16">
    <location>
        <begin position="220"/>
        <end position="253"/>
    </location>
</feature>
<dbReference type="EMBL" id="JACEIP010000032">
    <property type="protein sequence ID" value="MBA4544219.1"/>
    <property type="molecule type" value="Genomic_DNA"/>
</dbReference>
<evidence type="ECO:0000256" key="3">
    <source>
        <dbReference type="ARBA" id="ARBA00012438"/>
    </source>
</evidence>